<dbReference type="InterPro" id="IPR050963">
    <property type="entry name" value="Sirohydro_Cobaltochel/CbiX"/>
</dbReference>
<accession>A0A1M5A281</accession>
<dbReference type="AlphaFoldDB" id="A0A1M5A281"/>
<keyword evidence="2" id="KW-0456">Lyase</keyword>
<dbReference type="RefSeq" id="WP_149776822.1">
    <property type="nucleotide sequence ID" value="NZ_FQVK01000023.1"/>
</dbReference>
<evidence type="ECO:0000313" key="3">
    <source>
        <dbReference type="EMBL" id="SHF24393.1"/>
    </source>
</evidence>
<dbReference type="EMBL" id="FQVK01000023">
    <property type="protein sequence ID" value="SHF24393.1"/>
    <property type="molecule type" value="Genomic_DNA"/>
</dbReference>
<evidence type="ECO:0000256" key="1">
    <source>
        <dbReference type="ARBA" id="ARBA00022723"/>
    </source>
</evidence>
<dbReference type="GO" id="GO:0016829">
    <property type="term" value="F:lyase activity"/>
    <property type="evidence" value="ECO:0007669"/>
    <property type="project" value="UniProtKB-KW"/>
</dbReference>
<dbReference type="Pfam" id="PF01903">
    <property type="entry name" value="CbiX"/>
    <property type="match status" value="1"/>
</dbReference>
<dbReference type="OrthoDB" id="7346027at2"/>
<name>A0A1M5A281_9RHOB</name>
<keyword evidence="4" id="KW-1185">Reference proteome</keyword>
<keyword evidence="1" id="KW-0479">Metal-binding</keyword>
<evidence type="ECO:0000313" key="4">
    <source>
        <dbReference type="Proteomes" id="UP000325134"/>
    </source>
</evidence>
<dbReference type="SUPFAM" id="SSF53800">
    <property type="entry name" value="Chelatase"/>
    <property type="match status" value="1"/>
</dbReference>
<dbReference type="PANTHER" id="PTHR33542">
    <property type="entry name" value="SIROHYDROCHLORIN FERROCHELATASE, CHLOROPLASTIC"/>
    <property type="match status" value="1"/>
</dbReference>
<reference evidence="3 4" key="1">
    <citation type="submission" date="2016-11" db="EMBL/GenBank/DDBJ databases">
        <authorList>
            <person name="Varghese N."/>
            <person name="Submissions S."/>
        </authorList>
    </citation>
    <scope>NUCLEOTIDE SEQUENCE [LARGE SCALE GENOMIC DNA]</scope>
    <source>
        <strain evidence="3 4">DSM 29341</strain>
    </source>
</reference>
<dbReference type="Gene3D" id="3.40.50.1400">
    <property type="match status" value="2"/>
</dbReference>
<sequence>MLNAVIVAHGQPSDPAPAEAALARLADEIDQLTDRVRVTSATLAAPGALEQVLEGLAGAAVIYPLFMAKGWFVTSALPKRVDGHNVRILDPLGTDSDLPRIVATALSEQLDQRGWRAVETDLVIAAHGSGRSRNPSLVANSFADKLAGLVPFHSVRTGFVEEAPSISEAARGARETALCLPFFACTGGHVLDDVPTELARAGFRGLQLPVVGELGAVKHRIATVLEAAVTR</sequence>
<evidence type="ECO:0000256" key="2">
    <source>
        <dbReference type="ARBA" id="ARBA00023239"/>
    </source>
</evidence>
<dbReference type="Proteomes" id="UP000325134">
    <property type="component" value="Unassembled WGS sequence"/>
</dbReference>
<dbReference type="InterPro" id="IPR002762">
    <property type="entry name" value="CbiX-like"/>
</dbReference>
<dbReference type="CDD" id="cd03416">
    <property type="entry name" value="CbiX_SirB_N"/>
    <property type="match status" value="1"/>
</dbReference>
<dbReference type="PANTHER" id="PTHR33542:SF3">
    <property type="entry name" value="SIROHYDROCHLORIN FERROCHELATASE, CHLOROPLASTIC"/>
    <property type="match status" value="1"/>
</dbReference>
<proteinExistence type="predicted"/>
<protein>
    <submittedName>
        <fullName evidence="3">Sirohydrochlorin ferrochelatase</fullName>
    </submittedName>
</protein>
<organism evidence="3 4">
    <name type="scientific">Ruegeria intermedia</name>
    <dbReference type="NCBI Taxonomy" id="996115"/>
    <lineage>
        <taxon>Bacteria</taxon>
        <taxon>Pseudomonadati</taxon>
        <taxon>Pseudomonadota</taxon>
        <taxon>Alphaproteobacteria</taxon>
        <taxon>Rhodobacterales</taxon>
        <taxon>Roseobacteraceae</taxon>
        <taxon>Ruegeria</taxon>
    </lineage>
</organism>
<dbReference type="GO" id="GO:0046872">
    <property type="term" value="F:metal ion binding"/>
    <property type="evidence" value="ECO:0007669"/>
    <property type="project" value="UniProtKB-KW"/>
</dbReference>
<gene>
    <name evidence="3" type="ORF">SAMN05444279_1239</name>
</gene>